<feature type="domain" description="HTH araC/xylS-type" evidence="5">
    <location>
        <begin position="156"/>
        <end position="236"/>
    </location>
</feature>
<evidence type="ECO:0000256" key="1">
    <source>
        <dbReference type="ARBA" id="ARBA00023015"/>
    </source>
</evidence>
<evidence type="ECO:0000313" key="6">
    <source>
        <dbReference type="EMBL" id="MFB9451421.1"/>
    </source>
</evidence>
<sequence length="263" mass="27131">MSYRELPAPPALAGHVACLWVAGSGSGGPSRILPDGCADVVWTGRELVVAGPSTRAFTAAGTPSAPHVGVRFRTGAAGAALRYPMHELRDRSPQLSELVPGLSTLAERVADAQSPDAQLTVLVQAMQRRLAAAGPADPVVRSAVLALARPRSRVSALDLALSERQLRRRFQDEVGYGPRMLARILRLQRLLRLVRSGAAGGALAGLATAAGYADQAHLSRELRTLTGATPSGLLSAGVTPTGDAALHDQARGSSGHAVGSPAA</sequence>
<reference evidence="6 7" key="1">
    <citation type="submission" date="2024-09" db="EMBL/GenBank/DDBJ databases">
        <authorList>
            <person name="Sun Q."/>
            <person name="Mori K."/>
        </authorList>
    </citation>
    <scope>NUCLEOTIDE SEQUENCE [LARGE SCALE GENOMIC DNA]</scope>
    <source>
        <strain evidence="6 7">JCM 3307</strain>
    </source>
</reference>
<dbReference type="PROSITE" id="PS01124">
    <property type="entry name" value="HTH_ARAC_FAMILY_2"/>
    <property type="match status" value="1"/>
</dbReference>
<dbReference type="InterPro" id="IPR046532">
    <property type="entry name" value="DUF6597"/>
</dbReference>
<keyword evidence="3" id="KW-0804">Transcription</keyword>
<evidence type="ECO:0000259" key="5">
    <source>
        <dbReference type="PROSITE" id="PS01124"/>
    </source>
</evidence>
<feature type="region of interest" description="Disordered" evidence="4">
    <location>
        <begin position="233"/>
        <end position="263"/>
    </location>
</feature>
<organism evidence="6 7">
    <name type="scientific">Dactylosporangium vinaceum</name>
    <dbReference type="NCBI Taxonomy" id="53362"/>
    <lineage>
        <taxon>Bacteria</taxon>
        <taxon>Bacillati</taxon>
        <taxon>Actinomycetota</taxon>
        <taxon>Actinomycetes</taxon>
        <taxon>Micromonosporales</taxon>
        <taxon>Micromonosporaceae</taxon>
        <taxon>Dactylosporangium</taxon>
    </lineage>
</organism>
<dbReference type="Gene3D" id="1.10.10.60">
    <property type="entry name" value="Homeodomain-like"/>
    <property type="match status" value="1"/>
</dbReference>
<gene>
    <name evidence="6" type="ORF">ACFFTR_50875</name>
</gene>
<keyword evidence="1" id="KW-0805">Transcription regulation</keyword>
<evidence type="ECO:0000256" key="4">
    <source>
        <dbReference type="SAM" id="MobiDB-lite"/>
    </source>
</evidence>
<dbReference type="PANTHER" id="PTHR46796:SF15">
    <property type="entry name" value="BLL1074 PROTEIN"/>
    <property type="match status" value="1"/>
</dbReference>
<comment type="caution">
    <text evidence="6">The sequence shown here is derived from an EMBL/GenBank/DDBJ whole genome shotgun (WGS) entry which is preliminary data.</text>
</comment>
<dbReference type="InterPro" id="IPR018060">
    <property type="entry name" value="HTH_AraC"/>
</dbReference>
<keyword evidence="2" id="KW-0238">DNA-binding</keyword>
<dbReference type="Pfam" id="PF12833">
    <property type="entry name" value="HTH_18"/>
    <property type="match status" value="1"/>
</dbReference>
<dbReference type="RefSeq" id="WP_223104335.1">
    <property type="nucleotide sequence ID" value="NZ_CP061913.1"/>
</dbReference>
<protein>
    <submittedName>
        <fullName evidence="6">DUF6597 domain-containing transcriptional factor</fullName>
    </submittedName>
</protein>
<proteinExistence type="predicted"/>
<name>A0ABV5MRF9_9ACTN</name>
<dbReference type="EMBL" id="JBHMCA010000090">
    <property type="protein sequence ID" value="MFB9451421.1"/>
    <property type="molecule type" value="Genomic_DNA"/>
</dbReference>
<accession>A0ABV5MRF9</accession>
<dbReference type="Proteomes" id="UP001589608">
    <property type="component" value="Unassembled WGS sequence"/>
</dbReference>
<dbReference type="PANTHER" id="PTHR46796">
    <property type="entry name" value="HTH-TYPE TRANSCRIPTIONAL ACTIVATOR RHAS-RELATED"/>
    <property type="match status" value="1"/>
</dbReference>
<dbReference type="Pfam" id="PF20240">
    <property type="entry name" value="DUF6597"/>
    <property type="match status" value="1"/>
</dbReference>
<evidence type="ECO:0000256" key="3">
    <source>
        <dbReference type="ARBA" id="ARBA00023163"/>
    </source>
</evidence>
<evidence type="ECO:0000313" key="7">
    <source>
        <dbReference type="Proteomes" id="UP001589608"/>
    </source>
</evidence>
<evidence type="ECO:0000256" key="2">
    <source>
        <dbReference type="ARBA" id="ARBA00023125"/>
    </source>
</evidence>
<keyword evidence="7" id="KW-1185">Reference proteome</keyword>
<dbReference type="InterPro" id="IPR050204">
    <property type="entry name" value="AraC_XylS_family_regulators"/>
</dbReference>
<dbReference type="SMART" id="SM00342">
    <property type="entry name" value="HTH_ARAC"/>
    <property type="match status" value="1"/>
</dbReference>